<dbReference type="EMBL" id="KZ349254">
    <property type="protein sequence ID" value="PIO65161.1"/>
    <property type="molecule type" value="Genomic_DNA"/>
</dbReference>
<dbReference type="InterPro" id="IPR052000">
    <property type="entry name" value="ETFRF1"/>
</dbReference>
<accession>A0A2G9U4F9</accession>
<dbReference type="OrthoDB" id="10258445at2759"/>
<comment type="similarity">
    <text evidence="1">Belongs to the complex I LYR family.</text>
</comment>
<evidence type="ECO:0000313" key="3">
    <source>
        <dbReference type="EMBL" id="PIO65161.1"/>
    </source>
</evidence>
<evidence type="ECO:0000259" key="2">
    <source>
        <dbReference type="Pfam" id="PF05347"/>
    </source>
</evidence>
<proteinExistence type="inferred from homology"/>
<reference evidence="3 4" key="1">
    <citation type="submission" date="2015-09" db="EMBL/GenBank/DDBJ databases">
        <title>Draft genome of the parasitic nematode Teladorsagia circumcincta isolate WARC Sus (inbred).</title>
        <authorList>
            <person name="Mitreva M."/>
        </authorList>
    </citation>
    <scope>NUCLEOTIDE SEQUENCE [LARGE SCALE GENOMIC DNA]</scope>
    <source>
        <strain evidence="3 4">S</strain>
    </source>
</reference>
<dbReference type="GO" id="GO:0090324">
    <property type="term" value="P:negative regulation of oxidative phosphorylation"/>
    <property type="evidence" value="ECO:0007669"/>
    <property type="project" value="InterPro"/>
</dbReference>
<dbReference type="CDD" id="cd20265">
    <property type="entry name" value="Complex1_LYR_ETFRF1_LYRM5"/>
    <property type="match status" value="1"/>
</dbReference>
<evidence type="ECO:0000256" key="1">
    <source>
        <dbReference type="ARBA" id="ARBA00009508"/>
    </source>
</evidence>
<dbReference type="Pfam" id="PF05347">
    <property type="entry name" value="Complex1_LYR"/>
    <property type="match status" value="1"/>
</dbReference>
<protein>
    <submittedName>
        <fullName evidence="3">Complex 1 protein</fullName>
    </submittedName>
</protein>
<dbReference type="InterPro" id="IPR045296">
    <property type="entry name" value="Complex1_LYR_ETFRF1_LYRM5"/>
</dbReference>
<dbReference type="PANTHER" id="PTHR21024:SF0">
    <property type="entry name" value="ELECTRON TRANSFER FLAVOPROTEIN REGULATORY FACTOR 1"/>
    <property type="match status" value="1"/>
</dbReference>
<gene>
    <name evidence="3" type="ORF">TELCIR_13184</name>
</gene>
<dbReference type="InterPro" id="IPR008011">
    <property type="entry name" value="Complex1_LYR_dom"/>
</dbReference>
<keyword evidence="4" id="KW-1185">Reference proteome</keyword>
<dbReference type="GO" id="GO:0022904">
    <property type="term" value="P:respiratory electron transport chain"/>
    <property type="evidence" value="ECO:0007669"/>
    <property type="project" value="TreeGrafter"/>
</dbReference>
<evidence type="ECO:0000313" key="4">
    <source>
        <dbReference type="Proteomes" id="UP000230423"/>
    </source>
</evidence>
<feature type="domain" description="Complex 1 LYR protein" evidence="2">
    <location>
        <begin position="6"/>
        <end position="58"/>
    </location>
</feature>
<dbReference type="AlphaFoldDB" id="A0A2G9U4F9"/>
<name>A0A2G9U4F9_TELCI</name>
<dbReference type="GO" id="GO:0005739">
    <property type="term" value="C:mitochondrion"/>
    <property type="evidence" value="ECO:0007669"/>
    <property type="project" value="TreeGrafter"/>
</dbReference>
<organism evidence="3 4">
    <name type="scientific">Teladorsagia circumcincta</name>
    <name type="common">Brown stomach worm</name>
    <name type="synonym">Ostertagia circumcincta</name>
    <dbReference type="NCBI Taxonomy" id="45464"/>
    <lineage>
        <taxon>Eukaryota</taxon>
        <taxon>Metazoa</taxon>
        <taxon>Ecdysozoa</taxon>
        <taxon>Nematoda</taxon>
        <taxon>Chromadorea</taxon>
        <taxon>Rhabditida</taxon>
        <taxon>Rhabditina</taxon>
        <taxon>Rhabditomorpha</taxon>
        <taxon>Strongyloidea</taxon>
        <taxon>Trichostrongylidae</taxon>
        <taxon>Teladorsagia</taxon>
    </lineage>
</organism>
<sequence length="83" mass="10202">MNQRARVISVYKQLYHLGKEYPKGKDWFHTRLKAAFLKNQNEKDPKKVDELIARAEFVVKEVEALYYLRKYRAMKNRYYEEQK</sequence>
<dbReference type="Proteomes" id="UP000230423">
    <property type="component" value="Unassembled WGS sequence"/>
</dbReference>
<dbReference type="PANTHER" id="PTHR21024">
    <property type="entry name" value="GROWTH HORMONE-INDUCIBLE SOLUBLE PROTEIN-RELATED"/>
    <property type="match status" value="1"/>
</dbReference>